<accession>A0A7J5DV70</accession>
<feature type="region of interest" description="Disordered" evidence="3">
    <location>
        <begin position="38"/>
        <end position="113"/>
    </location>
</feature>
<dbReference type="PANTHER" id="PTHR47235:SF1">
    <property type="entry name" value="BLR6548 PROTEIN"/>
    <property type="match status" value="1"/>
</dbReference>
<dbReference type="AlphaFoldDB" id="A0A7J5DV70"/>
<comment type="similarity">
    <text evidence="1">Belongs to the leucine-binding protein family.</text>
</comment>
<evidence type="ECO:0000313" key="7">
    <source>
        <dbReference type="Proteomes" id="UP000449906"/>
    </source>
</evidence>
<evidence type="ECO:0000256" key="4">
    <source>
        <dbReference type="SAM" id="SignalP"/>
    </source>
</evidence>
<dbReference type="Pfam" id="PF13458">
    <property type="entry name" value="Peripla_BP_6"/>
    <property type="match status" value="1"/>
</dbReference>
<proteinExistence type="inferred from homology"/>
<sequence>MRGHQNRWRRTAGVALVLLALTACGSQLDPQTVAKAGNQGGTTGAAAGTGDGGGTTGTGDSGTGGDAAGGGTGGGTSGAGGGGAGGGGSTGGGSGSGGTGGSPASGNGSASGGVKAGSCDGFKNQKGVTDKTITLANISDISGPVPGIFESAQQATRAYVEYFNSQGSICGRKLELLNLDSRADSGADQQAYVKACDQAFAAVGSMSAFDSGGAATASSCGIPDLRSTIVNPERQACKSCFGAYSIKTNLISDPAAKWLASKYPTAVKNAAFLYINAGAAPVNAKSLAAGFERAAGWDAKYIQGIDVAEFNFAPYVQQMKDKGIKAVIYYGPYQNTVKLQQAMQQQGFKPDFYLQDPTIYDKRYIDQAGSVAEGVYVFSPNDLFENTKNAEVQLYLSWLQQVKPGAIPNYYGLFAWSAARLFVEKAIALGGRLSRSSLVAAVRSTSSWTGNGAHTAMNIADGATPPCLKLIQFKSGRWQQVSPGNYMCGKVVNSGVGG</sequence>
<dbReference type="EMBL" id="WBVM01000002">
    <property type="protein sequence ID" value="KAB2809162.1"/>
    <property type="molecule type" value="Genomic_DNA"/>
</dbReference>
<organism evidence="6 7">
    <name type="scientific">Nocardioides simplex</name>
    <name type="common">Arthrobacter simplex</name>
    <dbReference type="NCBI Taxonomy" id="2045"/>
    <lineage>
        <taxon>Bacteria</taxon>
        <taxon>Bacillati</taxon>
        <taxon>Actinomycetota</taxon>
        <taxon>Actinomycetes</taxon>
        <taxon>Propionibacteriales</taxon>
        <taxon>Nocardioidaceae</taxon>
        <taxon>Pimelobacter</taxon>
    </lineage>
</organism>
<evidence type="ECO:0000256" key="3">
    <source>
        <dbReference type="SAM" id="MobiDB-lite"/>
    </source>
</evidence>
<name>A0A7J5DV70_NOCSI</name>
<reference evidence="6 7" key="1">
    <citation type="submission" date="2019-09" db="EMBL/GenBank/DDBJ databases">
        <title>Pimelobacter sp. isolated from Paulinella.</title>
        <authorList>
            <person name="Jeong S.E."/>
        </authorList>
    </citation>
    <scope>NUCLEOTIDE SEQUENCE [LARGE SCALE GENOMIC DNA]</scope>
    <source>
        <strain evidence="6 7">Pch-N</strain>
    </source>
</reference>
<dbReference type="Proteomes" id="UP000449906">
    <property type="component" value="Unassembled WGS sequence"/>
</dbReference>
<evidence type="ECO:0000256" key="2">
    <source>
        <dbReference type="ARBA" id="ARBA00022729"/>
    </source>
</evidence>
<dbReference type="RefSeq" id="WP_151581379.1">
    <property type="nucleotide sequence ID" value="NZ_WBVM01000002.1"/>
</dbReference>
<feature type="chain" id="PRO_5039597433" evidence="4">
    <location>
        <begin position="26"/>
        <end position="498"/>
    </location>
</feature>
<dbReference type="InterPro" id="IPR028081">
    <property type="entry name" value="Leu-bd"/>
</dbReference>
<dbReference type="PROSITE" id="PS51257">
    <property type="entry name" value="PROKAR_LIPOPROTEIN"/>
    <property type="match status" value="1"/>
</dbReference>
<keyword evidence="2 4" id="KW-0732">Signal</keyword>
<dbReference type="InterPro" id="IPR028082">
    <property type="entry name" value="Peripla_BP_I"/>
</dbReference>
<gene>
    <name evidence="6" type="ORF">F9L07_19100</name>
</gene>
<comment type="caution">
    <text evidence="6">The sequence shown here is derived from an EMBL/GenBank/DDBJ whole genome shotgun (WGS) entry which is preliminary data.</text>
</comment>
<dbReference type="PANTHER" id="PTHR47235">
    <property type="entry name" value="BLR6548 PROTEIN"/>
    <property type="match status" value="1"/>
</dbReference>
<evidence type="ECO:0000256" key="1">
    <source>
        <dbReference type="ARBA" id="ARBA00010062"/>
    </source>
</evidence>
<evidence type="ECO:0000313" key="6">
    <source>
        <dbReference type="EMBL" id="KAB2809162.1"/>
    </source>
</evidence>
<evidence type="ECO:0000259" key="5">
    <source>
        <dbReference type="Pfam" id="PF13458"/>
    </source>
</evidence>
<feature type="signal peptide" evidence="4">
    <location>
        <begin position="1"/>
        <end position="25"/>
    </location>
</feature>
<dbReference type="SUPFAM" id="SSF53822">
    <property type="entry name" value="Periplasmic binding protein-like I"/>
    <property type="match status" value="1"/>
</dbReference>
<feature type="domain" description="Leucine-binding protein" evidence="5">
    <location>
        <begin position="132"/>
        <end position="475"/>
    </location>
</feature>
<protein>
    <submittedName>
        <fullName evidence="6">ABC transporter substrate-binding protein</fullName>
    </submittedName>
</protein>
<dbReference type="Gene3D" id="3.40.50.2300">
    <property type="match status" value="2"/>
</dbReference>